<feature type="compositionally biased region" description="Basic and acidic residues" evidence="1">
    <location>
        <begin position="58"/>
        <end position="69"/>
    </location>
</feature>
<sequence>MLKIGEIVAEVTIQLETLDSIAETENEEIEDNHGKKSADVEGSCDVVAEVNITNLKMHHNDPENKHKENFGTNAEDVENGGELLPK</sequence>
<dbReference type="Proteomes" id="UP000827092">
    <property type="component" value="Unassembled WGS sequence"/>
</dbReference>
<dbReference type="AlphaFoldDB" id="A0AAV6UKQ0"/>
<gene>
    <name evidence="2" type="ORF">JTE90_001503</name>
</gene>
<evidence type="ECO:0000313" key="3">
    <source>
        <dbReference type="Proteomes" id="UP000827092"/>
    </source>
</evidence>
<reference evidence="2 3" key="1">
    <citation type="journal article" date="2022" name="Nat. Ecol. Evol.">
        <title>A masculinizing supergene underlies an exaggerated male reproductive morph in a spider.</title>
        <authorList>
            <person name="Hendrickx F."/>
            <person name="De Corte Z."/>
            <person name="Sonet G."/>
            <person name="Van Belleghem S.M."/>
            <person name="Kostlbacher S."/>
            <person name="Vangestel C."/>
        </authorList>
    </citation>
    <scope>NUCLEOTIDE SEQUENCE [LARGE SCALE GENOMIC DNA]</scope>
    <source>
        <strain evidence="2">W744_W776</strain>
    </source>
</reference>
<evidence type="ECO:0000256" key="1">
    <source>
        <dbReference type="SAM" id="MobiDB-lite"/>
    </source>
</evidence>
<evidence type="ECO:0000313" key="2">
    <source>
        <dbReference type="EMBL" id="KAG8184806.1"/>
    </source>
</evidence>
<feature type="region of interest" description="Disordered" evidence="1">
    <location>
        <begin position="56"/>
        <end position="86"/>
    </location>
</feature>
<protein>
    <submittedName>
        <fullName evidence="2">Uncharacterized protein</fullName>
    </submittedName>
</protein>
<dbReference type="EMBL" id="JAFNEN010000360">
    <property type="protein sequence ID" value="KAG8184806.1"/>
    <property type="molecule type" value="Genomic_DNA"/>
</dbReference>
<organism evidence="2 3">
    <name type="scientific">Oedothorax gibbosus</name>
    <dbReference type="NCBI Taxonomy" id="931172"/>
    <lineage>
        <taxon>Eukaryota</taxon>
        <taxon>Metazoa</taxon>
        <taxon>Ecdysozoa</taxon>
        <taxon>Arthropoda</taxon>
        <taxon>Chelicerata</taxon>
        <taxon>Arachnida</taxon>
        <taxon>Araneae</taxon>
        <taxon>Araneomorphae</taxon>
        <taxon>Entelegynae</taxon>
        <taxon>Araneoidea</taxon>
        <taxon>Linyphiidae</taxon>
        <taxon>Erigoninae</taxon>
        <taxon>Oedothorax</taxon>
    </lineage>
</organism>
<accession>A0AAV6UKQ0</accession>
<proteinExistence type="predicted"/>
<name>A0AAV6UKQ0_9ARAC</name>
<keyword evidence="3" id="KW-1185">Reference proteome</keyword>
<comment type="caution">
    <text evidence="2">The sequence shown here is derived from an EMBL/GenBank/DDBJ whole genome shotgun (WGS) entry which is preliminary data.</text>
</comment>